<comment type="caution">
    <text evidence="1">The sequence shown here is derived from an EMBL/GenBank/DDBJ whole genome shotgun (WGS) entry which is preliminary data.</text>
</comment>
<evidence type="ECO:0000313" key="1">
    <source>
        <dbReference type="EMBL" id="GBN22145.1"/>
    </source>
</evidence>
<dbReference type="EMBL" id="BGPR01006827">
    <property type="protein sequence ID" value="GBN22145.1"/>
    <property type="molecule type" value="Genomic_DNA"/>
</dbReference>
<gene>
    <name evidence="1" type="ORF">AVEN_61087_1</name>
</gene>
<organism evidence="1 2">
    <name type="scientific">Araneus ventricosus</name>
    <name type="common">Orbweaver spider</name>
    <name type="synonym">Epeira ventricosa</name>
    <dbReference type="NCBI Taxonomy" id="182803"/>
    <lineage>
        <taxon>Eukaryota</taxon>
        <taxon>Metazoa</taxon>
        <taxon>Ecdysozoa</taxon>
        <taxon>Arthropoda</taxon>
        <taxon>Chelicerata</taxon>
        <taxon>Arachnida</taxon>
        <taxon>Araneae</taxon>
        <taxon>Araneomorphae</taxon>
        <taxon>Entelegynae</taxon>
        <taxon>Araneoidea</taxon>
        <taxon>Araneidae</taxon>
        <taxon>Araneus</taxon>
    </lineage>
</organism>
<dbReference type="AlphaFoldDB" id="A0A4Y2M4Y9"/>
<proteinExistence type="predicted"/>
<reference evidence="1 2" key="1">
    <citation type="journal article" date="2019" name="Sci. Rep.">
        <title>Orb-weaving spider Araneus ventricosus genome elucidates the spidroin gene catalogue.</title>
        <authorList>
            <person name="Kono N."/>
            <person name="Nakamura H."/>
            <person name="Ohtoshi R."/>
            <person name="Moran D.A.P."/>
            <person name="Shinohara A."/>
            <person name="Yoshida Y."/>
            <person name="Fujiwara M."/>
            <person name="Mori M."/>
            <person name="Tomita M."/>
            <person name="Arakawa K."/>
        </authorList>
    </citation>
    <scope>NUCLEOTIDE SEQUENCE [LARGE SCALE GENOMIC DNA]</scope>
</reference>
<evidence type="ECO:0000313" key="2">
    <source>
        <dbReference type="Proteomes" id="UP000499080"/>
    </source>
</evidence>
<name>A0A4Y2M4Y9_ARAVE</name>
<protein>
    <submittedName>
        <fullName evidence="1">Uncharacterized protein</fullName>
    </submittedName>
</protein>
<keyword evidence="2" id="KW-1185">Reference proteome</keyword>
<accession>A0A4Y2M4Y9</accession>
<sequence length="115" mass="12135">MRSRRMSTQFLASPGDIVMVLSYIHSDDGACLLREELTIRTPTSVSPVMVDSNLSHSGYSSTDPSTGTCLLLEGLAIRNPTSVSSYGGHSLTHPPTGTCPLLEGLAIRTPTAVSS</sequence>
<dbReference type="Proteomes" id="UP000499080">
    <property type="component" value="Unassembled WGS sequence"/>
</dbReference>